<proteinExistence type="predicted"/>
<dbReference type="InterPro" id="IPR048263">
    <property type="entry name" value="Arb2"/>
</dbReference>
<dbReference type="AlphaFoldDB" id="A0AAD1XLW7"/>
<gene>
    <name evidence="3" type="ORF">ECRASSUSDP1_LOCUS16324</name>
</gene>
<protein>
    <recommendedName>
        <fullName evidence="2">Arb2 domain-containing protein</fullName>
    </recommendedName>
</protein>
<dbReference type="GO" id="GO:0031048">
    <property type="term" value="P:regulatory ncRNA-mediated heterochromatin formation"/>
    <property type="evidence" value="ECO:0007669"/>
    <property type="project" value="TreeGrafter"/>
</dbReference>
<dbReference type="GO" id="GO:0035197">
    <property type="term" value="F:siRNA binding"/>
    <property type="evidence" value="ECO:0007669"/>
    <property type="project" value="TreeGrafter"/>
</dbReference>
<dbReference type="Pfam" id="PF22749">
    <property type="entry name" value="Arb2"/>
    <property type="match status" value="1"/>
</dbReference>
<evidence type="ECO:0000256" key="1">
    <source>
        <dbReference type="SAM" id="MobiDB-lite"/>
    </source>
</evidence>
<feature type="compositionally biased region" description="Basic and acidic residues" evidence="1">
    <location>
        <begin position="1"/>
        <end position="19"/>
    </location>
</feature>
<keyword evidence="4" id="KW-1185">Reference proteome</keyword>
<dbReference type="PANTHER" id="PTHR21357:SF4">
    <property type="entry name" value="FAM172 FAMILY PROTEIN HOMOLOG CG10038"/>
    <property type="match status" value="1"/>
</dbReference>
<feature type="region of interest" description="Disordered" evidence="1">
    <location>
        <begin position="1"/>
        <end position="29"/>
    </location>
</feature>
<name>A0AAD1XLW7_EUPCR</name>
<dbReference type="SUPFAM" id="SSF53474">
    <property type="entry name" value="alpha/beta-Hydrolases"/>
    <property type="match status" value="1"/>
</dbReference>
<dbReference type="Proteomes" id="UP001295684">
    <property type="component" value="Unassembled WGS sequence"/>
</dbReference>
<evidence type="ECO:0000259" key="2">
    <source>
        <dbReference type="Pfam" id="PF22749"/>
    </source>
</evidence>
<reference evidence="3" key="1">
    <citation type="submission" date="2023-07" db="EMBL/GenBank/DDBJ databases">
        <authorList>
            <consortium name="AG Swart"/>
            <person name="Singh M."/>
            <person name="Singh A."/>
            <person name="Seah K."/>
            <person name="Emmerich C."/>
        </authorList>
    </citation>
    <scope>NUCLEOTIDE SEQUENCE</scope>
    <source>
        <strain evidence="3">DP1</strain>
    </source>
</reference>
<dbReference type="GO" id="GO:0005634">
    <property type="term" value="C:nucleus"/>
    <property type="evidence" value="ECO:0007669"/>
    <property type="project" value="TreeGrafter"/>
</dbReference>
<accession>A0AAD1XLW7</accession>
<dbReference type="InterPro" id="IPR053858">
    <property type="entry name" value="Arb2_dom"/>
</dbReference>
<comment type="caution">
    <text evidence="3">The sequence shown here is derived from an EMBL/GenBank/DDBJ whole genome shotgun (WGS) entry which is preliminary data.</text>
</comment>
<organism evidence="3 4">
    <name type="scientific">Euplotes crassus</name>
    <dbReference type="NCBI Taxonomy" id="5936"/>
    <lineage>
        <taxon>Eukaryota</taxon>
        <taxon>Sar</taxon>
        <taxon>Alveolata</taxon>
        <taxon>Ciliophora</taxon>
        <taxon>Intramacronucleata</taxon>
        <taxon>Spirotrichea</taxon>
        <taxon>Hypotrichia</taxon>
        <taxon>Euplotida</taxon>
        <taxon>Euplotidae</taxon>
        <taxon>Moneuplotes</taxon>
    </lineage>
</organism>
<dbReference type="EMBL" id="CAMPGE010016405">
    <property type="protein sequence ID" value="CAI2374965.1"/>
    <property type="molecule type" value="Genomic_DNA"/>
</dbReference>
<evidence type="ECO:0000313" key="4">
    <source>
        <dbReference type="Proteomes" id="UP001295684"/>
    </source>
</evidence>
<evidence type="ECO:0000313" key="3">
    <source>
        <dbReference type="EMBL" id="CAI2374965.1"/>
    </source>
</evidence>
<dbReference type="InterPro" id="IPR029058">
    <property type="entry name" value="AB_hydrolase_fold"/>
</dbReference>
<dbReference type="PANTHER" id="PTHR21357">
    <property type="entry name" value="FAM172 FAMILY PROTEIN HOMOLOG CG10038"/>
    <property type="match status" value="1"/>
</dbReference>
<feature type="domain" description="Arb2" evidence="2">
    <location>
        <begin position="36"/>
        <end position="282"/>
    </location>
</feature>
<sequence>MDKEEVSKDAGEVSEESKEVSSATSPAQEFYEEATSKLKKMGYHIFKDEEDGMTKFRQTDENKKFKFINQKHYDLLGDILCDWIQGYMMTHQKMNKVMIPFDSELKEGCAQAPIFISDDWETNTERALVLIQGTGDVRSGYWARSVCMNDNLDLGSMIPDIDFAQENGFSVLVVNPNYSYTPDKVRVDPKIRGMNYHSNYCWAKFVEKGVCPAKEIFIVAHSAGGGCAHEIIVNNESTMIERVRAIALTDACHGRFYTDLGDEGKEWAKESCIAYDASKEPLDTPLTNRYFKSIFPEVSAGHNKHVYTTGCARESYLKWFYNRSKTLAE</sequence>